<proteinExistence type="predicted"/>
<evidence type="ECO:0000313" key="2">
    <source>
        <dbReference type="Proteomes" id="UP001233172"/>
    </source>
</evidence>
<comment type="caution">
    <text evidence="1">The sequence shown here is derived from an EMBL/GenBank/DDBJ whole genome shotgun (WGS) entry which is preliminary data.</text>
</comment>
<dbReference type="EMBL" id="JASAOG010000364">
    <property type="protein sequence ID" value="KAK0040023.1"/>
    <property type="molecule type" value="Genomic_DNA"/>
</dbReference>
<name>A0AAD8EUM1_BIOPF</name>
<accession>A0AAD8EUM1</accession>
<protein>
    <submittedName>
        <fullName evidence="1">Uncharacterized protein</fullName>
    </submittedName>
</protein>
<dbReference type="AlphaFoldDB" id="A0AAD8EUM1"/>
<gene>
    <name evidence="1" type="ORF">Bpfe_030557</name>
</gene>
<organism evidence="1 2">
    <name type="scientific">Biomphalaria pfeifferi</name>
    <name type="common">Bloodfluke planorb</name>
    <name type="synonym">Freshwater snail</name>
    <dbReference type="NCBI Taxonomy" id="112525"/>
    <lineage>
        <taxon>Eukaryota</taxon>
        <taxon>Metazoa</taxon>
        <taxon>Spiralia</taxon>
        <taxon>Lophotrochozoa</taxon>
        <taxon>Mollusca</taxon>
        <taxon>Gastropoda</taxon>
        <taxon>Heterobranchia</taxon>
        <taxon>Euthyneura</taxon>
        <taxon>Panpulmonata</taxon>
        <taxon>Hygrophila</taxon>
        <taxon>Lymnaeoidea</taxon>
        <taxon>Planorbidae</taxon>
        <taxon>Biomphalaria</taxon>
    </lineage>
</organism>
<sequence>MSLAYRFDSLSPTSLDQWDLCGQINIQGGEETSSSEEKDVIKRGRNVIERERDASSAEERKSFRHYGNLLAHLSRMEGNFSGRICVHFVSRGV</sequence>
<keyword evidence="2" id="KW-1185">Reference proteome</keyword>
<evidence type="ECO:0000313" key="1">
    <source>
        <dbReference type="EMBL" id="KAK0040023.1"/>
    </source>
</evidence>
<dbReference type="Proteomes" id="UP001233172">
    <property type="component" value="Unassembled WGS sequence"/>
</dbReference>
<reference evidence="1" key="2">
    <citation type="submission" date="2023-04" db="EMBL/GenBank/DDBJ databases">
        <authorList>
            <person name="Bu L."/>
            <person name="Lu L."/>
            <person name="Laidemitt M.R."/>
            <person name="Zhang S.M."/>
            <person name="Mutuku M."/>
            <person name="Mkoji G."/>
            <person name="Steinauer M."/>
            <person name="Loker E.S."/>
        </authorList>
    </citation>
    <scope>NUCLEOTIDE SEQUENCE</scope>
    <source>
        <strain evidence="1">KasaAsao</strain>
        <tissue evidence="1">Whole Snail</tissue>
    </source>
</reference>
<reference evidence="1" key="1">
    <citation type="journal article" date="2023" name="PLoS Negl. Trop. Dis.">
        <title>A genome sequence for Biomphalaria pfeifferi, the major vector snail for the human-infecting parasite Schistosoma mansoni.</title>
        <authorList>
            <person name="Bu L."/>
            <person name="Lu L."/>
            <person name="Laidemitt M.R."/>
            <person name="Zhang S.M."/>
            <person name="Mutuku M."/>
            <person name="Mkoji G."/>
            <person name="Steinauer M."/>
            <person name="Loker E.S."/>
        </authorList>
    </citation>
    <scope>NUCLEOTIDE SEQUENCE</scope>
    <source>
        <strain evidence="1">KasaAsao</strain>
    </source>
</reference>